<dbReference type="InterPro" id="IPR012037">
    <property type="entry name" value="Alpha/beta-hydrolase_fam"/>
</dbReference>
<reference evidence="3" key="1">
    <citation type="submission" date="2019-07" db="EMBL/GenBank/DDBJ databases">
        <title>Genomic Encyclopedia of Type Strains, Phase IV (KMG-IV): sequencing the most valuable type-strain genomes for metagenomic binning, comparative biology and taxonomic classification.</title>
        <authorList>
            <person name="Goeker M."/>
        </authorList>
    </citation>
    <scope>NUCLEOTIDE SEQUENCE</scope>
    <source>
        <strain evidence="3">DSM 44596</strain>
    </source>
</reference>
<comment type="caution">
    <text evidence="3">The sequence shown here is derived from an EMBL/GenBank/DDBJ whole genome shotgun (WGS) entry which is preliminary data.</text>
</comment>
<evidence type="ECO:0000259" key="2">
    <source>
        <dbReference type="Pfam" id="PF15420"/>
    </source>
</evidence>
<organism evidence="3">
    <name type="scientific">Nocardia globerula</name>
    <dbReference type="NCBI Taxonomy" id="1818"/>
    <lineage>
        <taxon>Bacteria</taxon>
        <taxon>Bacillati</taxon>
        <taxon>Actinomycetota</taxon>
        <taxon>Actinomycetes</taxon>
        <taxon>Mycobacteriales</taxon>
        <taxon>Nocardiaceae</taxon>
        <taxon>Nocardia</taxon>
    </lineage>
</organism>
<accession>A0A652YNS2</accession>
<sequence>MRSVWDRIRRYCGTLHPVGLAFALVFFTWSMTPSLLPRVWYLQGVATGISLAMGYAIGTLVAWTVRKCGVEPQWSERTKKIAWRTMAVVAVIAVPLFLILGARWQRIVRELVGMPRDSAANYLLVALISLFIWFILLEASRGIRHSTNRLSQFALRFVPKEAAKVASLVVVLALAVFVVNGALYNGLIAFANWSFSGADTETPDGIEQPLIAERSGSPMSAEAWDSLGQEGRTFMGSGPTAAEITALTGREAKQPIRVYAGRESSDSIRGVANRVVDELKRTGGFDRGTLAVVTTTGRGWVNEDVASAFEYVEDGDTAIASMQYSFLPSPLAFIADRETPMVAGRALFNAVFAEWINLPVETRPELVVFGESLGSYGGQAAFAGDQDMMTRVDGALWVGTPNFTEQWQEITNNRDSGSREILPVIDGGESIRFAADPIDLELEADWADDRIVYWQHASDPITWWSFDLLLNKPDWLSEKPEGRDVDPGMTWIPLVTFWQVTLDMVFSADVPSGHGHNYGEDAADMWANILHPTTWTPENTEQLRALLTNNVEPTK</sequence>
<gene>
    <name evidence="3" type="ORF">FNL38_10484</name>
</gene>
<name>A0A652YNS2_NOCGL</name>
<dbReference type="PIRSF" id="PIRSF007542">
    <property type="entry name" value="UCP007542"/>
    <property type="match status" value="1"/>
</dbReference>
<evidence type="ECO:0000313" key="3">
    <source>
        <dbReference type="EMBL" id="TYQ03717.1"/>
    </source>
</evidence>
<dbReference type="Pfam" id="PF10081">
    <property type="entry name" value="Abhydrolase_9"/>
    <property type="match status" value="1"/>
</dbReference>
<protein>
    <submittedName>
        <fullName evidence="3">Putative membrane protein</fullName>
    </submittedName>
</protein>
<dbReference type="Pfam" id="PF15420">
    <property type="entry name" value="Abhydrolase_9_N"/>
    <property type="match status" value="1"/>
</dbReference>
<feature type="domain" description="Alpha/beta-hydrolase catalytic" evidence="1">
    <location>
        <begin position="256"/>
        <end position="543"/>
    </location>
</feature>
<dbReference type="InterPro" id="IPR027787">
    <property type="entry name" value="Alpha/beta-hydrolase_catalytic"/>
</dbReference>
<dbReference type="InterPro" id="IPR027788">
    <property type="entry name" value="Alpha/beta-hydrolase_N_dom"/>
</dbReference>
<dbReference type="EMBL" id="VNIQ01000004">
    <property type="protein sequence ID" value="TYQ03717.1"/>
    <property type="molecule type" value="Genomic_DNA"/>
</dbReference>
<evidence type="ECO:0000259" key="1">
    <source>
        <dbReference type="Pfam" id="PF10081"/>
    </source>
</evidence>
<dbReference type="AlphaFoldDB" id="A0A652YNS2"/>
<proteinExistence type="predicted"/>
<feature type="domain" description="Alpha/beta-hydrolase N-terminal" evidence="2">
    <location>
        <begin position="31"/>
        <end position="239"/>
    </location>
</feature>